<protein>
    <recommendedName>
        <fullName evidence="1">Type VI secretion system spike protein VgrG3-like C-terminal domain-containing protein</fullName>
    </recommendedName>
</protein>
<keyword evidence="3" id="KW-1185">Reference proteome</keyword>
<dbReference type="KEGG" id="dsa:Desal_2614"/>
<dbReference type="HOGENOM" id="CLU_073006_0_0_7"/>
<evidence type="ECO:0000313" key="3">
    <source>
        <dbReference type="Proteomes" id="UP000002601"/>
    </source>
</evidence>
<evidence type="ECO:0000259" key="1">
    <source>
        <dbReference type="Pfam" id="PF21277"/>
    </source>
</evidence>
<dbReference type="RefSeq" id="WP_015852485.1">
    <property type="nucleotide sequence ID" value="NC_012881.1"/>
</dbReference>
<organism evidence="2 3">
    <name type="scientific">Maridesulfovibrio salexigens (strain ATCC 14822 / DSM 2638 / NCIMB 8403 / VKM B-1763)</name>
    <name type="common">Desulfovibrio salexigens</name>
    <dbReference type="NCBI Taxonomy" id="526222"/>
    <lineage>
        <taxon>Bacteria</taxon>
        <taxon>Pseudomonadati</taxon>
        <taxon>Thermodesulfobacteriota</taxon>
        <taxon>Desulfovibrionia</taxon>
        <taxon>Desulfovibrionales</taxon>
        <taxon>Desulfovibrionaceae</taxon>
        <taxon>Maridesulfovibrio</taxon>
    </lineage>
</organism>
<dbReference type="InterPro" id="IPR049073">
    <property type="entry name" value="T6SS_VgrG3-like_C"/>
</dbReference>
<feature type="domain" description="Type VI secretion system spike protein VgrG3-like C-terminal" evidence="1">
    <location>
        <begin position="123"/>
        <end position="314"/>
    </location>
</feature>
<dbReference type="Proteomes" id="UP000002601">
    <property type="component" value="Chromosome"/>
</dbReference>
<accession>C6BYR2</accession>
<dbReference type="EMBL" id="CP001649">
    <property type="protein sequence ID" value="ACS80669.1"/>
    <property type="molecule type" value="Genomic_DNA"/>
</dbReference>
<evidence type="ECO:0000313" key="2">
    <source>
        <dbReference type="EMBL" id="ACS80669.1"/>
    </source>
</evidence>
<name>C6BYR2_MARSD</name>
<gene>
    <name evidence="2" type="ordered locus">Desal_2614</name>
</gene>
<dbReference type="AlphaFoldDB" id="C6BYR2"/>
<proteinExistence type="predicted"/>
<dbReference type="STRING" id="526222.Desal_2614"/>
<dbReference type="eggNOG" id="COG1388">
    <property type="taxonomic scope" value="Bacteria"/>
</dbReference>
<dbReference type="OrthoDB" id="5378899at2"/>
<dbReference type="Pfam" id="PF21277">
    <property type="entry name" value="T6SS_VgrG3-like_C"/>
    <property type="match status" value="1"/>
</dbReference>
<sequence>MTNVTNDIAAMMKMLGNVSGKDGNSTPNLAAMKGKAGAFDMELMMANKMFSGSSNDGFSAGGMDMGVMNDVLMLEALTALNSIKGLQGGAGMQNAQAMNSYRAKAAVADNFPVKKMDTSLVSGDLSAKFESGSKGVSAIGYDRVGGTSYGKYQIASKTGTMDKFIQFLKDKAPEIANKLLGAGPADTGSKKGEMPDIWKQIADADPTGFEKLQHDFIQGSHYDPAAKMILEKTGIDMNSLPAPVREVLWSTSVQHGPTGASRLIAKAIDKLAANAESKGFPADLVKEIYGERKGQFGSSTERVQKSVASRFNQEQNMVLSMLNGISKTA</sequence>
<reference evidence="2 3" key="1">
    <citation type="submission" date="2009-06" db="EMBL/GenBank/DDBJ databases">
        <title>Complete sequence of Desulfovibrio salexigens DSM 2638.</title>
        <authorList>
            <consortium name="US DOE Joint Genome Institute"/>
            <person name="Lucas S."/>
            <person name="Copeland A."/>
            <person name="Lapidus A."/>
            <person name="Glavina del Rio T."/>
            <person name="Tice H."/>
            <person name="Bruce D."/>
            <person name="Goodwin L."/>
            <person name="Pitluck S."/>
            <person name="Munk A.C."/>
            <person name="Brettin T."/>
            <person name="Detter J.C."/>
            <person name="Han C."/>
            <person name="Tapia R."/>
            <person name="Larimer F."/>
            <person name="Land M."/>
            <person name="Hauser L."/>
            <person name="Kyrpides N."/>
            <person name="Anderson I."/>
            <person name="Wall J.D."/>
            <person name="Arkin A.P."/>
            <person name="Dehal P."/>
            <person name="Chivian D."/>
            <person name="Giles B."/>
            <person name="Hazen T.C."/>
        </authorList>
    </citation>
    <scope>NUCLEOTIDE SEQUENCE [LARGE SCALE GENOMIC DNA]</scope>
    <source>
        <strain evidence="3">ATCC 14822 / DSM 2638 / NCIMB 8403 / VKM B-1763</strain>
    </source>
</reference>